<evidence type="ECO:0000313" key="7">
    <source>
        <dbReference type="EMBL" id="KAK3608859.1"/>
    </source>
</evidence>
<feature type="domain" description="Clp R" evidence="6">
    <location>
        <begin position="1"/>
        <end position="127"/>
    </location>
</feature>
<proteinExistence type="predicted"/>
<evidence type="ECO:0000256" key="4">
    <source>
        <dbReference type="ARBA" id="ARBA00023186"/>
    </source>
</evidence>
<dbReference type="InterPro" id="IPR003593">
    <property type="entry name" value="AAA+_ATPase"/>
</dbReference>
<evidence type="ECO:0000256" key="3">
    <source>
        <dbReference type="ARBA" id="ARBA00022840"/>
    </source>
</evidence>
<accession>A0AAE0TEI9</accession>
<dbReference type="InterPro" id="IPR001270">
    <property type="entry name" value="ClpA/B"/>
</dbReference>
<dbReference type="AlphaFoldDB" id="A0AAE0TEI9"/>
<name>A0AAE0TEI9_9BIVA</name>
<reference evidence="7" key="1">
    <citation type="journal article" date="2021" name="Genome Biol. Evol.">
        <title>A High-Quality Reference Genome for a Parasitic Bivalve with Doubly Uniparental Inheritance (Bivalvia: Unionida).</title>
        <authorList>
            <person name="Smith C.H."/>
        </authorList>
    </citation>
    <scope>NUCLEOTIDE SEQUENCE</scope>
    <source>
        <strain evidence="7">CHS0354</strain>
    </source>
</reference>
<dbReference type="EMBL" id="JAEAOA010000469">
    <property type="protein sequence ID" value="KAK3608859.1"/>
    <property type="molecule type" value="Genomic_DNA"/>
</dbReference>
<keyword evidence="3" id="KW-0067">ATP-binding</keyword>
<dbReference type="PRINTS" id="PR00300">
    <property type="entry name" value="CLPPROTEASEA"/>
</dbReference>
<dbReference type="InterPro" id="IPR041546">
    <property type="entry name" value="ClpA/ClpB_AAA_lid"/>
</dbReference>
<dbReference type="Proteomes" id="UP001195483">
    <property type="component" value="Unassembled WGS sequence"/>
</dbReference>
<dbReference type="PROSITE" id="PS51903">
    <property type="entry name" value="CLP_R"/>
    <property type="match status" value="1"/>
</dbReference>
<comment type="caution">
    <text evidence="7">The sequence shown here is derived from an EMBL/GenBank/DDBJ whole genome shotgun (WGS) entry which is preliminary data.</text>
</comment>
<dbReference type="Gene3D" id="1.10.8.60">
    <property type="match status" value="1"/>
</dbReference>
<reference evidence="7" key="3">
    <citation type="submission" date="2023-05" db="EMBL/GenBank/DDBJ databases">
        <authorList>
            <person name="Smith C.H."/>
        </authorList>
    </citation>
    <scope>NUCLEOTIDE SEQUENCE</scope>
    <source>
        <strain evidence="7">CHS0354</strain>
        <tissue evidence="7">Mantle</tissue>
    </source>
</reference>
<evidence type="ECO:0000256" key="2">
    <source>
        <dbReference type="ARBA" id="ARBA00022741"/>
    </source>
</evidence>
<evidence type="ECO:0000256" key="1">
    <source>
        <dbReference type="ARBA" id="ARBA00022737"/>
    </source>
</evidence>
<dbReference type="GO" id="GO:0005524">
    <property type="term" value="F:ATP binding"/>
    <property type="evidence" value="ECO:0007669"/>
    <property type="project" value="UniProtKB-KW"/>
</dbReference>
<dbReference type="Pfam" id="PF07724">
    <property type="entry name" value="AAA_2"/>
    <property type="match status" value="1"/>
</dbReference>
<dbReference type="PANTHER" id="PTHR11638:SF111">
    <property type="entry name" value="ATP-DEPENDENT CLP PROTEASE ATP-BINDING SUBUNIT CLPA"/>
    <property type="match status" value="1"/>
</dbReference>
<dbReference type="Pfam" id="PF17871">
    <property type="entry name" value="AAA_lid_9"/>
    <property type="match status" value="1"/>
</dbReference>
<dbReference type="SUPFAM" id="SSF52540">
    <property type="entry name" value="P-loop containing nucleoside triphosphate hydrolases"/>
    <property type="match status" value="1"/>
</dbReference>
<dbReference type="SMART" id="SM00382">
    <property type="entry name" value="AAA"/>
    <property type="match status" value="1"/>
</dbReference>
<protein>
    <recommendedName>
        <fullName evidence="6">Clp R domain-containing protein</fullName>
    </recommendedName>
</protein>
<dbReference type="GO" id="GO:0034605">
    <property type="term" value="P:cellular response to heat"/>
    <property type="evidence" value="ECO:0007669"/>
    <property type="project" value="TreeGrafter"/>
</dbReference>
<dbReference type="Pfam" id="PF02861">
    <property type="entry name" value="Clp_N"/>
    <property type="match status" value="1"/>
</dbReference>
<dbReference type="InterPro" id="IPR003959">
    <property type="entry name" value="ATPase_AAA_core"/>
</dbReference>
<evidence type="ECO:0000259" key="6">
    <source>
        <dbReference type="PROSITE" id="PS51903"/>
    </source>
</evidence>
<dbReference type="InterPro" id="IPR028299">
    <property type="entry name" value="ClpA/B_CS2"/>
</dbReference>
<dbReference type="Gene3D" id="1.10.1780.10">
    <property type="entry name" value="Clp, N-terminal domain"/>
    <property type="match status" value="1"/>
</dbReference>
<reference evidence="7" key="2">
    <citation type="journal article" date="2021" name="Genome Biol. Evol.">
        <title>Developing a high-quality reference genome for a parasitic bivalve with doubly uniparental inheritance (Bivalvia: Unionida).</title>
        <authorList>
            <person name="Smith C.H."/>
        </authorList>
    </citation>
    <scope>NUCLEOTIDE SEQUENCE</scope>
    <source>
        <strain evidence="7">CHS0354</strain>
        <tissue evidence="7">Mantle</tissue>
    </source>
</reference>
<dbReference type="PROSITE" id="PS00871">
    <property type="entry name" value="CLPAB_2"/>
    <property type="match status" value="1"/>
</dbReference>
<sequence length="488" mass="54633">MQKADGTNLSLEHLLLALLDDANTALIIRNCGADINDLKTKLDEFLETRIERVPNGIEYEPVRTISFKRVMRRVTAHVIVAGKKSVSGADVIVAFYKEQDSFALYFLKSCGVRRIDILNNLSHIFGSAQEDIKIRIETEKDTEKDTEKTTSGHNKTLSMFAADLNARAQEGKLGPAYRQKIGTGTDDTGAVPPEKGTTRYWWVNRVSVPRNRQRLIGRLHMLKPILSGDEVRFIGATTYKDTATDLKRTPRWQGGFRRLILLNPRIKSCGRIIRPLHHGRFLPDKAIDVIDEAGAESAIKRQNARRIKIGISEIEDIVSRITGIPVQKMDADSGKKLKNLDTELKQTVFGQDEAIERVVSAIKRNKAGMRTTEKPIGSFLFIGPTGVGKTEISKQLAAILNIHFERFDMSEYAEKHAVARLIGAPPGYIGFEQGGLLVEAMRKHPHSVLLLDEIEKAHPDIFNILLQVMDHSRLTDNTGNTADFRNVI</sequence>
<dbReference type="InterPro" id="IPR027417">
    <property type="entry name" value="P-loop_NTPase"/>
</dbReference>
<organism evidence="7 8">
    <name type="scientific">Potamilus streckersoni</name>
    <dbReference type="NCBI Taxonomy" id="2493646"/>
    <lineage>
        <taxon>Eukaryota</taxon>
        <taxon>Metazoa</taxon>
        <taxon>Spiralia</taxon>
        <taxon>Lophotrochozoa</taxon>
        <taxon>Mollusca</taxon>
        <taxon>Bivalvia</taxon>
        <taxon>Autobranchia</taxon>
        <taxon>Heteroconchia</taxon>
        <taxon>Palaeoheterodonta</taxon>
        <taxon>Unionida</taxon>
        <taxon>Unionoidea</taxon>
        <taxon>Unionidae</taxon>
        <taxon>Ambleminae</taxon>
        <taxon>Lampsilini</taxon>
        <taxon>Potamilus</taxon>
    </lineage>
</organism>
<dbReference type="PANTHER" id="PTHR11638">
    <property type="entry name" value="ATP-DEPENDENT CLP PROTEASE"/>
    <property type="match status" value="1"/>
</dbReference>
<evidence type="ECO:0000256" key="5">
    <source>
        <dbReference type="PROSITE-ProRule" id="PRU01251"/>
    </source>
</evidence>
<keyword evidence="2" id="KW-0547">Nucleotide-binding</keyword>
<dbReference type="SUPFAM" id="SSF81923">
    <property type="entry name" value="Double Clp-N motif"/>
    <property type="match status" value="1"/>
</dbReference>
<keyword evidence="1 5" id="KW-0677">Repeat</keyword>
<gene>
    <name evidence="7" type="ORF">CHS0354_006900</name>
</gene>
<dbReference type="GO" id="GO:0005737">
    <property type="term" value="C:cytoplasm"/>
    <property type="evidence" value="ECO:0007669"/>
    <property type="project" value="TreeGrafter"/>
</dbReference>
<dbReference type="InterPro" id="IPR036628">
    <property type="entry name" value="Clp_N_dom_sf"/>
</dbReference>
<keyword evidence="4" id="KW-0143">Chaperone</keyword>
<keyword evidence="8" id="KW-1185">Reference proteome</keyword>
<dbReference type="InterPro" id="IPR050130">
    <property type="entry name" value="ClpA_ClpB"/>
</dbReference>
<dbReference type="Gene3D" id="3.40.50.300">
    <property type="entry name" value="P-loop containing nucleotide triphosphate hydrolases"/>
    <property type="match status" value="1"/>
</dbReference>
<dbReference type="CDD" id="cd19499">
    <property type="entry name" value="RecA-like_ClpB_Hsp104-like"/>
    <property type="match status" value="1"/>
</dbReference>
<evidence type="ECO:0000313" key="8">
    <source>
        <dbReference type="Proteomes" id="UP001195483"/>
    </source>
</evidence>
<dbReference type="GO" id="GO:0016887">
    <property type="term" value="F:ATP hydrolysis activity"/>
    <property type="evidence" value="ECO:0007669"/>
    <property type="project" value="InterPro"/>
</dbReference>
<dbReference type="InterPro" id="IPR004176">
    <property type="entry name" value="Clp_R_N"/>
</dbReference>